<accession>A0AAE0C013</accession>
<dbReference type="GO" id="GO:0005737">
    <property type="term" value="C:cytoplasm"/>
    <property type="evidence" value="ECO:0007669"/>
    <property type="project" value="TreeGrafter"/>
</dbReference>
<dbReference type="EMBL" id="LGRX02030802">
    <property type="protein sequence ID" value="KAK3245283.1"/>
    <property type="molecule type" value="Genomic_DNA"/>
</dbReference>
<keyword evidence="4" id="KW-1185">Reference proteome</keyword>
<evidence type="ECO:0000256" key="2">
    <source>
        <dbReference type="SAM" id="MobiDB-lite"/>
    </source>
</evidence>
<protein>
    <submittedName>
        <fullName evidence="3">Uncharacterized protein</fullName>
    </submittedName>
</protein>
<dbReference type="PANTHER" id="PTHR24007:SF7">
    <property type="entry name" value="BRCA1-ASSOCIATED PROTEIN"/>
    <property type="match status" value="1"/>
</dbReference>
<evidence type="ECO:0000256" key="1">
    <source>
        <dbReference type="SAM" id="Coils"/>
    </source>
</evidence>
<proteinExistence type="predicted"/>
<evidence type="ECO:0000313" key="3">
    <source>
        <dbReference type="EMBL" id="KAK3245283.1"/>
    </source>
</evidence>
<dbReference type="Proteomes" id="UP001190700">
    <property type="component" value="Unassembled WGS sequence"/>
</dbReference>
<dbReference type="GO" id="GO:0007265">
    <property type="term" value="P:Ras protein signal transduction"/>
    <property type="evidence" value="ECO:0007669"/>
    <property type="project" value="TreeGrafter"/>
</dbReference>
<feature type="region of interest" description="Disordered" evidence="2">
    <location>
        <begin position="197"/>
        <end position="239"/>
    </location>
</feature>
<keyword evidence="1" id="KW-0175">Coiled coil</keyword>
<dbReference type="GO" id="GO:0061630">
    <property type="term" value="F:ubiquitin protein ligase activity"/>
    <property type="evidence" value="ECO:0007669"/>
    <property type="project" value="TreeGrafter"/>
</dbReference>
<evidence type="ECO:0000313" key="4">
    <source>
        <dbReference type="Proteomes" id="UP001190700"/>
    </source>
</evidence>
<dbReference type="GO" id="GO:0016567">
    <property type="term" value="P:protein ubiquitination"/>
    <property type="evidence" value="ECO:0007669"/>
    <property type="project" value="TreeGrafter"/>
</dbReference>
<sequence length="239" mass="27018">MQISLTPAPSIWFDTARIARKLGGLHPRGASKDQGRFFVWHRDVVVVLDSKLEAIAFEYNQLLTQQLDSQRRYFEGLLASSSNETATLRGMEERVEESTRSAKAAVVHAKEMEIKARTFEKKWNEANAQIRPIQEEREFLKQLNEQLMQNQQHFRNKLKEQEAAQKKVNLENEETITDLREQVRDLMVFIQAQRAVADAGEGSDLKDGTVLAVPSPSPAVESDSPGSKGKASGKKGRRK</sequence>
<dbReference type="PANTHER" id="PTHR24007">
    <property type="entry name" value="BRCA1-ASSOCIATED PROTEIN"/>
    <property type="match status" value="1"/>
</dbReference>
<comment type="caution">
    <text evidence="3">The sequence shown here is derived from an EMBL/GenBank/DDBJ whole genome shotgun (WGS) entry which is preliminary data.</text>
</comment>
<dbReference type="AlphaFoldDB" id="A0AAE0C013"/>
<reference evidence="3 4" key="1">
    <citation type="journal article" date="2015" name="Genome Biol. Evol.">
        <title>Comparative Genomics of a Bacterivorous Green Alga Reveals Evolutionary Causalities and Consequences of Phago-Mixotrophic Mode of Nutrition.</title>
        <authorList>
            <person name="Burns J.A."/>
            <person name="Paasch A."/>
            <person name="Narechania A."/>
            <person name="Kim E."/>
        </authorList>
    </citation>
    <scope>NUCLEOTIDE SEQUENCE [LARGE SCALE GENOMIC DNA]</scope>
    <source>
        <strain evidence="3 4">PLY_AMNH</strain>
    </source>
</reference>
<organism evidence="3 4">
    <name type="scientific">Cymbomonas tetramitiformis</name>
    <dbReference type="NCBI Taxonomy" id="36881"/>
    <lineage>
        <taxon>Eukaryota</taxon>
        <taxon>Viridiplantae</taxon>
        <taxon>Chlorophyta</taxon>
        <taxon>Pyramimonadophyceae</taxon>
        <taxon>Pyramimonadales</taxon>
        <taxon>Pyramimonadaceae</taxon>
        <taxon>Cymbomonas</taxon>
    </lineage>
</organism>
<name>A0AAE0C013_9CHLO</name>
<feature type="coiled-coil region" evidence="1">
    <location>
        <begin position="133"/>
        <end position="164"/>
    </location>
</feature>
<gene>
    <name evidence="3" type="ORF">CYMTET_45140</name>
</gene>